<dbReference type="OrthoDB" id="410307at2759"/>
<dbReference type="SUPFAM" id="SSF48403">
    <property type="entry name" value="Ankyrin repeat"/>
    <property type="match status" value="2"/>
</dbReference>
<sequence length="1137" mass="132062">MDDDIYDIDDSFNQSFYGPQDDDNHETSLDDYSYANESEYYYGEINLAKLKSLREQLNWENEEKRYPFYLRLSKLMRDWKGKLPNLKDIFRREEMDWLLTEAAIDSRNPVSNLRGKLFIEFVFCTGYRDEPELNEDDKPSFHRTTAVHSADTENYEIILLHLFQIYNRFDVNYTDESGFTHFHVACKAACYEIVEEFLELGQDPNCLWTETGDSPLHLALYFKRGYQAGEIMDLLLRHGADPNWANKGGLTPLHVICKNCEDVRLMKTFFEITDENHQTILIDAKDNLDRTPLQLAVASLCPDLVDVLLDRGADLSSFVFPTESYFGQRCELDKREGLPYFYLLLVSGALTVVKNLEKRGYELDRSDALTIMKYFAKLIYGLYRVNWPPSKKLINQKKEEKSIRKISMRVVNFFFLTSRCISHTSELTLLPQLLLLLLLLLPTAGPYLQVTTSRPGTPGERSSSLSLCQNRIQDSDDDGTEYYPPRNNVSLETCQEDEQFNTASDGQNSDTDPEDAEEFGQVNLAKLRSLREQFNWENEEERYPFYLRLSNLMRSWRGNLPNLRDIFRDEEIDYFLLEAAMNRERTRCNYRGSFFIEFVYRTGYRDKPVLSEDGKPSLRRTTALHLVAKQTEHNYDFSHLLFKIYHSYDVNYIDESGYTHFHAACKYGLGDVVKKFLELGQDPNCLVPETGDSPLHLALYRGFFRAKEIIKLLLRSGADPNVANKEGLTPLHVICKKCPDTRLIKEFFENTDANHQTILIDAKDNLGQTPLQLAVASLCPDLVDVLLDRGADLSSFVFPTESYFGEMWERDKCDKTPTSYLYLVSSVLTVVERLEKRGYELDRSDALTIVKFFAKCGFFKTLVDLDECLRGKEKASWDTQILQNKPNHFSLRVSEDEQFNTASDGQNSDTDPEDAEEFGQVNLAKLRSLREQFNWENEEERYPFYLRLSNLMRSWRGYLPNLRDFFRDEEIDYLLMEAVMNRKRTRCNYRGSFFIEFVYRTGYRDKPVLSEDGKPSLRRTTALHLVAKQTEHNYDFSHLLFKIYHSYDVNYIDESGFTHFHAACKYGLGDVVKKFLELGQDPNCLVPETGDSPLRLALYQSFFRAKVLMKLLLSSGADPNVANKEGLTPLHIICKRL</sequence>
<accession>A0A6H5J7H7</accession>
<keyword evidence="2 3" id="KW-0040">ANK repeat</keyword>
<name>A0A6H5J7H7_9HYME</name>
<dbReference type="InterPro" id="IPR036770">
    <property type="entry name" value="Ankyrin_rpt-contain_sf"/>
</dbReference>
<dbReference type="PANTHER" id="PTHR24198">
    <property type="entry name" value="ANKYRIN REPEAT AND PROTEIN KINASE DOMAIN-CONTAINING PROTEIN"/>
    <property type="match status" value="1"/>
</dbReference>
<dbReference type="PROSITE" id="PS50088">
    <property type="entry name" value="ANK_REPEAT"/>
    <property type="match status" value="5"/>
</dbReference>
<evidence type="ECO:0000256" key="2">
    <source>
        <dbReference type="ARBA" id="ARBA00023043"/>
    </source>
</evidence>
<protein>
    <submittedName>
        <fullName evidence="4">Uncharacterized protein</fullName>
    </submittedName>
</protein>
<feature type="repeat" description="ANK" evidence="3">
    <location>
        <begin position="288"/>
        <end position="316"/>
    </location>
</feature>
<reference evidence="4 5" key="1">
    <citation type="submission" date="2020-02" db="EMBL/GenBank/DDBJ databases">
        <authorList>
            <person name="Ferguson B K."/>
        </authorList>
    </citation>
    <scope>NUCLEOTIDE SEQUENCE [LARGE SCALE GENOMIC DNA]</scope>
</reference>
<organism evidence="4 5">
    <name type="scientific">Trichogramma brassicae</name>
    <dbReference type="NCBI Taxonomy" id="86971"/>
    <lineage>
        <taxon>Eukaryota</taxon>
        <taxon>Metazoa</taxon>
        <taxon>Ecdysozoa</taxon>
        <taxon>Arthropoda</taxon>
        <taxon>Hexapoda</taxon>
        <taxon>Insecta</taxon>
        <taxon>Pterygota</taxon>
        <taxon>Neoptera</taxon>
        <taxon>Endopterygota</taxon>
        <taxon>Hymenoptera</taxon>
        <taxon>Apocrita</taxon>
        <taxon>Proctotrupomorpha</taxon>
        <taxon>Chalcidoidea</taxon>
        <taxon>Trichogrammatidae</taxon>
        <taxon>Trichogramma</taxon>
    </lineage>
</organism>
<keyword evidence="1" id="KW-0677">Repeat</keyword>
<evidence type="ECO:0000256" key="1">
    <source>
        <dbReference type="ARBA" id="ARBA00022737"/>
    </source>
</evidence>
<feature type="repeat" description="ANK" evidence="3">
    <location>
        <begin position="1089"/>
        <end position="1124"/>
    </location>
</feature>
<dbReference type="GO" id="GO:0005737">
    <property type="term" value="C:cytoplasm"/>
    <property type="evidence" value="ECO:0007669"/>
    <property type="project" value="TreeGrafter"/>
</dbReference>
<dbReference type="Pfam" id="PF12796">
    <property type="entry name" value="Ank_2"/>
    <property type="match status" value="2"/>
</dbReference>
<keyword evidence="5" id="KW-1185">Reference proteome</keyword>
<dbReference type="PROSITE" id="PS50297">
    <property type="entry name" value="ANK_REP_REGION"/>
    <property type="match status" value="5"/>
</dbReference>
<dbReference type="PANTHER" id="PTHR24198:SF165">
    <property type="entry name" value="ANKYRIN REPEAT-CONTAINING PROTEIN-RELATED"/>
    <property type="match status" value="1"/>
</dbReference>
<dbReference type="SMART" id="SM00248">
    <property type="entry name" value="ANK"/>
    <property type="match status" value="12"/>
</dbReference>
<dbReference type="AlphaFoldDB" id="A0A6H5J7H7"/>
<feature type="repeat" description="ANK" evidence="3">
    <location>
        <begin position="690"/>
        <end position="725"/>
    </location>
</feature>
<dbReference type="InterPro" id="IPR002110">
    <property type="entry name" value="Ankyrin_rpt"/>
</dbReference>
<feature type="repeat" description="ANK" evidence="3">
    <location>
        <begin position="766"/>
        <end position="794"/>
    </location>
</feature>
<gene>
    <name evidence="4" type="ORF">TBRA_LOCUS15059</name>
</gene>
<evidence type="ECO:0000313" key="5">
    <source>
        <dbReference type="Proteomes" id="UP000479190"/>
    </source>
</evidence>
<dbReference type="Gene3D" id="1.25.40.20">
    <property type="entry name" value="Ankyrin repeat-containing domain"/>
    <property type="match status" value="3"/>
</dbReference>
<dbReference type="EMBL" id="CADCXV010001316">
    <property type="protein sequence ID" value="CAB0043471.1"/>
    <property type="molecule type" value="Genomic_DNA"/>
</dbReference>
<proteinExistence type="predicted"/>
<dbReference type="Proteomes" id="UP000479190">
    <property type="component" value="Unassembled WGS sequence"/>
</dbReference>
<feature type="repeat" description="ANK" evidence="3">
    <location>
        <begin position="211"/>
        <end position="247"/>
    </location>
</feature>
<evidence type="ECO:0000256" key="3">
    <source>
        <dbReference type="PROSITE-ProRule" id="PRU00023"/>
    </source>
</evidence>
<evidence type="ECO:0000313" key="4">
    <source>
        <dbReference type="EMBL" id="CAB0043471.1"/>
    </source>
</evidence>